<accession>A0AAV4M4G5</accession>
<proteinExistence type="predicted"/>
<protein>
    <submittedName>
        <fullName evidence="2">Uncharacterized protein</fullName>
    </submittedName>
</protein>
<comment type="caution">
    <text evidence="2">The sequence shown here is derived from an EMBL/GenBank/DDBJ whole genome shotgun (WGS) entry which is preliminary data.</text>
</comment>
<dbReference type="EMBL" id="BPLR01019388">
    <property type="protein sequence ID" value="GIX67269.1"/>
    <property type="molecule type" value="Genomic_DNA"/>
</dbReference>
<evidence type="ECO:0000313" key="3">
    <source>
        <dbReference type="Proteomes" id="UP001054945"/>
    </source>
</evidence>
<feature type="compositionally biased region" description="Polar residues" evidence="1">
    <location>
        <begin position="28"/>
        <end position="51"/>
    </location>
</feature>
<organism evidence="2 3">
    <name type="scientific">Caerostris extrusa</name>
    <name type="common">Bark spider</name>
    <name type="synonym">Caerostris bankana</name>
    <dbReference type="NCBI Taxonomy" id="172846"/>
    <lineage>
        <taxon>Eukaryota</taxon>
        <taxon>Metazoa</taxon>
        <taxon>Ecdysozoa</taxon>
        <taxon>Arthropoda</taxon>
        <taxon>Chelicerata</taxon>
        <taxon>Arachnida</taxon>
        <taxon>Araneae</taxon>
        <taxon>Araneomorphae</taxon>
        <taxon>Entelegynae</taxon>
        <taxon>Araneoidea</taxon>
        <taxon>Araneidae</taxon>
        <taxon>Caerostris</taxon>
    </lineage>
</organism>
<feature type="compositionally biased region" description="Polar residues" evidence="1">
    <location>
        <begin position="69"/>
        <end position="81"/>
    </location>
</feature>
<evidence type="ECO:0000256" key="1">
    <source>
        <dbReference type="SAM" id="MobiDB-lite"/>
    </source>
</evidence>
<gene>
    <name evidence="2" type="ORF">CEXT_72281</name>
</gene>
<dbReference type="AlphaFoldDB" id="A0AAV4M4G5"/>
<sequence length="147" mass="15812">MYAANETRCLGLNVSDPFYCHYSCQSKNKGPQKDVPSSGQEESPVSVSRSKISMLPATRDTLEQKHSSKITLDTSLATSGLSPKKNELRQPGVGEGRSSVDTRAHLSPTLCFSFGTTLQKNINPANAGKALGSKSDTFCKISKWAVS</sequence>
<keyword evidence="3" id="KW-1185">Reference proteome</keyword>
<name>A0AAV4M4G5_CAEEX</name>
<dbReference type="Proteomes" id="UP001054945">
    <property type="component" value="Unassembled WGS sequence"/>
</dbReference>
<evidence type="ECO:0000313" key="2">
    <source>
        <dbReference type="EMBL" id="GIX67269.1"/>
    </source>
</evidence>
<reference evidence="2 3" key="1">
    <citation type="submission" date="2021-06" db="EMBL/GenBank/DDBJ databases">
        <title>Caerostris extrusa draft genome.</title>
        <authorList>
            <person name="Kono N."/>
            <person name="Arakawa K."/>
        </authorList>
    </citation>
    <scope>NUCLEOTIDE SEQUENCE [LARGE SCALE GENOMIC DNA]</scope>
</reference>
<feature type="region of interest" description="Disordered" evidence="1">
    <location>
        <begin position="28"/>
        <end position="100"/>
    </location>
</feature>